<dbReference type="GO" id="GO:0046872">
    <property type="term" value="F:metal ion binding"/>
    <property type="evidence" value="ECO:0007669"/>
    <property type="project" value="UniProtKB-KW"/>
</dbReference>
<dbReference type="AlphaFoldDB" id="A0A9D9HIU0"/>
<keyword evidence="5" id="KW-0862">Zinc</keyword>
<evidence type="ECO:0000256" key="3">
    <source>
        <dbReference type="ARBA" id="ARBA00022723"/>
    </source>
</evidence>
<gene>
    <name evidence="7" type="ORF">IAC06_04680</name>
</gene>
<evidence type="ECO:0000256" key="4">
    <source>
        <dbReference type="ARBA" id="ARBA00022801"/>
    </source>
</evidence>
<comment type="cofactor">
    <cofactor evidence="1">
        <name>Zn(2+)</name>
        <dbReference type="ChEBI" id="CHEBI:29105"/>
    </cofactor>
</comment>
<dbReference type="PANTHER" id="PTHR43808">
    <property type="entry name" value="ACETYLORNITHINE DEACETYLASE"/>
    <property type="match status" value="1"/>
</dbReference>
<dbReference type="InterPro" id="IPR011650">
    <property type="entry name" value="Peptidase_M20_dimer"/>
</dbReference>
<proteinExistence type="inferred from homology"/>
<sequence length="336" mass="37348">MDLDLFLEILSIDSSSSMEGRLSDFLIRRLPVSGCEVNVYMSDRQPSASNIMLSWGRPDIVFCTHYDTVPPYIPPTVEKREDGKTVIRGRGACDAKGQLISMYEACLELADRGEEGFGLLLLYGEEAGSLGAKEFRTKYEGGRYVIVGEPTDNRMVSASKGTKSFAVTIRGKSFHSGYPVYGASAVERFIDMMNALRSVDFPIDPKLGETTWNVGKLSSDNPQNILSDHLTFRIYFRTTFASDAMVCEVMEKFRDEYIEVESFGGDTPAEYLTIDGFGTKTVAFGSDAPQLTNFRHKALCGPGSILVAHTDAEYILLDDLEQAKENYIRIFDALKN</sequence>
<dbReference type="SUPFAM" id="SSF53187">
    <property type="entry name" value="Zn-dependent exopeptidases"/>
    <property type="match status" value="1"/>
</dbReference>
<dbReference type="InterPro" id="IPR002933">
    <property type="entry name" value="Peptidase_M20"/>
</dbReference>
<dbReference type="EMBL" id="JADIMI010000044">
    <property type="protein sequence ID" value="MBO8452162.1"/>
    <property type="molecule type" value="Genomic_DNA"/>
</dbReference>
<dbReference type="GO" id="GO:0016787">
    <property type="term" value="F:hydrolase activity"/>
    <property type="evidence" value="ECO:0007669"/>
    <property type="project" value="UniProtKB-KW"/>
</dbReference>
<dbReference type="Gene3D" id="3.30.70.360">
    <property type="match status" value="1"/>
</dbReference>
<name>A0A9D9HIU0_9BACT</name>
<evidence type="ECO:0000256" key="2">
    <source>
        <dbReference type="ARBA" id="ARBA00006247"/>
    </source>
</evidence>
<keyword evidence="4" id="KW-0378">Hydrolase</keyword>
<dbReference type="InterPro" id="IPR036264">
    <property type="entry name" value="Bact_exopeptidase_dim_dom"/>
</dbReference>
<dbReference type="Pfam" id="PF01546">
    <property type="entry name" value="Peptidase_M20"/>
    <property type="match status" value="1"/>
</dbReference>
<evidence type="ECO:0000256" key="1">
    <source>
        <dbReference type="ARBA" id="ARBA00001947"/>
    </source>
</evidence>
<evidence type="ECO:0000313" key="7">
    <source>
        <dbReference type="EMBL" id="MBO8452162.1"/>
    </source>
</evidence>
<dbReference type="SUPFAM" id="SSF55031">
    <property type="entry name" value="Bacterial exopeptidase dimerisation domain"/>
    <property type="match status" value="1"/>
</dbReference>
<comment type="similarity">
    <text evidence="2">Belongs to the peptidase M20A family.</text>
</comment>
<evidence type="ECO:0000256" key="5">
    <source>
        <dbReference type="ARBA" id="ARBA00022833"/>
    </source>
</evidence>
<organism evidence="7 8">
    <name type="scientific">Candidatus Cryptobacteroides intestinavium</name>
    <dbReference type="NCBI Taxonomy" id="2840766"/>
    <lineage>
        <taxon>Bacteria</taxon>
        <taxon>Pseudomonadati</taxon>
        <taxon>Bacteroidota</taxon>
        <taxon>Bacteroidia</taxon>
        <taxon>Bacteroidales</taxon>
        <taxon>Candidatus Cryptobacteroides</taxon>
    </lineage>
</organism>
<evidence type="ECO:0000313" key="8">
    <source>
        <dbReference type="Proteomes" id="UP000823661"/>
    </source>
</evidence>
<accession>A0A9D9HIU0</accession>
<dbReference type="Pfam" id="PF07687">
    <property type="entry name" value="M20_dimer"/>
    <property type="match status" value="1"/>
</dbReference>
<comment type="caution">
    <text evidence="7">The sequence shown here is derived from an EMBL/GenBank/DDBJ whole genome shotgun (WGS) entry which is preliminary data.</text>
</comment>
<dbReference type="InterPro" id="IPR050072">
    <property type="entry name" value="Peptidase_M20A"/>
</dbReference>
<keyword evidence="3" id="KW-0479">Metal-binding</keyword>
<protein>
    <submittedName>
        <fullName evidence="7">M20/M25/M40 family metallo-hydrolase</fullName>
    </submittedName>
</protein>
<reference evidence="7" key="1">
    <citation type="submission" date="2020-10" db="EMBL/GenBank/DDBJ databases">
        <authorList>
            <person name="Gilroy R."/>
        </authorList>
    </citation>
    <scope>NUCLEOTIDE SEQUENCE</scope>
    <source>
        <strain evidence="7">B1-20833</strain>
    </source>
</reference>
<evidence type="ECO:0000259" key="6">
    <source>
        <dbReference type="Pfam" id="PF07687"/>
    </source>
</evidence>
<dbReference type="Gene3D" id="3.40.630.10">
    <property type="entry name" value="Zn peptidases"/>
    <property type="match status" value="1"/>
</dbReference>
<dbReference type="PANTHER" id="PTHR43808:SF8">
    <property type="entry name" value="PEPTIDASE M20 DIMERISATION DOMAIN-CONTAINING PROTEIN"/>
    <property type="match status" value="1"/>
</dbReference>
<reference evidence="7" key="2">
    <citation type="journal article" date="2021" name="PeerJ">
        <title>Extensive microbial diversity within the chicken gut microbiome revealed by metagenomics and culture.</title>
        <authorList>
            <person name="Gilroy R."/>
            <person name="Ravi A."/>
            <person name="Getino M."/>
            <person name="Pursley I."/>
            <person name="Horton D.L."/>
            <person name="Alikhan N.F."/>
            <person name="Baker D."/>
            <person name="Gharbi K."/>
            <person name="Hall N."/>
            <person name="Watson M."/>
            <person name="Adriaenssens E.M."/>
            <person name="Foster-Nyarko E."/>
            <person name="Jarju S."/>
            <person name="Secka A."/>
            <person name="Antonio M."/>
            <person name="Oren A."/>
            <person name="Chaudhuri R.R."/>
            <person name="La Ragione R."/>
            <person name="Hildebrand F."/>
            <person name="Pallen M.J."/>
        </authorList>
    </citation>
    <scope>NUCLEOTIDE SEQUENCE</scope>
    <source>
        <strain evidence="7">B1-20833</strain>
    </source>
</reference>
<dbReference type="Proteomes" id="UP000823661">
    <property type="component" value="Unassembled WGS sequence"/>
</dbReference>
<feature type="domain" description="Peptidase M20 dimerisation" evidence="6">
    <location>
        <begin position="158"/>
        <end position="253"/>
    </location>
</feature>